<dbReference type="InterPro" id="IPR036047">
    <property type="entry name" value="F-box-like_dom_sf"/>
</dbReference>
<evidence type="ECO:0000259" key="1">
    <source>
        <dbReference type="PROSITE" id="PS50181"/>
    </source>
</evidence>
<dbReference type="SUPFAM" id="SSF52047">
    <property type="entry name" value="RNI-like"/>
    <property type="match status" value="1"/>
</dbReference>
<dbReference type="Gene3D" id="3.80.10.10">
    <property type="entry name" value="Ribonuclease Inhibitor"/>
    <property type="match status" value="1"/>
</dbReference>
<keyword evidence="3" id="KW-1185">Reference proteome</keyword>
<dbReference type="Gene3D" id="1.20.1280.50">
    <property type="match status" value="1"/>
</dbReference>
<dbReference type="EMBL" id="JH711579">
    <property type="protein sequence ID" value="EIW80694.1"/>
    <property type="molecule type" value="Genomic_DNA"/>
</dbReference>
<dbReference type="OrthoDB" id="2662576at2759"/>
<dbReference type="Proteomes" id="UP000053558">
    <property type="component" value="Unassembled WGS sequence"/>
</dbReference>
<reference evidence="3" key="1">
    <citation type="journal article" date="2012" name="Science">
        <title>The Paleozoic origin of enzymatic lignin decomposition reconstructed from 31 fungal genomes.</title>
        <authorList>
            <person name="Floudas D."/>
            <person name="Binder M."/>
            <person name="Riley R."/>
            <person name="Barry K."/>
            <person name="Blanchette R.A."/>
            <person name="Henrissat B."/>
            <person name="Martinez A.T."/>
            <person name="Otillar R."/>
            <person name="Spatafora J.W."/>
            <person name="Yadav J.S."/>
            <person name="Aerts A."/>
            <person name="Benoit I."/>
            <person name="Boyd A."/>
            <person name="Carlson A."/>
            <person name="Copeland A."/>
            <person name="Coutinho P.M."/>
            <person name="de Vries R.P."/>
            <person name="Ferreira P."/>
            <person name="Findley K."/>
            <person name="Foster B."/>
            <person name="Gaskell J."/>
            <person name="Glotzer D."/>
            <person name="Gorecki P."/>
            <person name="Heitman J."/>
            <person name="Hesse C."/>
            <person name="Hori C."/>
            <person name="Igarashi K."/>
            <person name="Jurgens J.A."/>
            <person name="Kallen N."/>
            <person name="Kersten P."/>
            <person name="Kohler A."/>
            <person name="Kuees U."/>
            <person name="Kumar T.K.A."/>
            <person name="Kuo A."/>
            <person name="LaButti K."/>
            <person name="Larrondo L.F."/>
            <person name="Lindquist E."/>
            <person name="Ling A."/>
            <person name="Lombard V."/>
            <person name="Lucas S."/>
            <person name="Lundell T."/>
            <person name="Martin R."/>
            <person name="McLaughlin D.J."/>
            <person name="Morgenstern I."/>
            <person name="Morin E."/>
            <person name="Murat C."/>
            <person name="Nagy L.G."/>
            <person name="Nolan M."/>
            <person name="Ohm R.A."/>
            <person name="Patyshakuliyeva A."/>
            <person name="Rokas A."/>
            <person name="Ruiz-Duenas F.J."/>
            <person name="Sabat G."/>
            <person name="Salamov A."/>
            <person name="Samejima M."/>
            <person name="Schmutz J."/>
            <person name="Slot J.C."/>
            <person name="St John F."/>
            <person name="Stenlid J."/>
            <person name="Sun H."/>
            <person name="Sun S."/>
            <person name="Syed K."/>
            <person name="Tsang A."/>
            <person name="Wiebenga A."/>
            <person name="Young D."/>
            <person name="Pisabarro A."/>
            <person name="Eastwood D.C."/>
            <person name="Martin F."/>
            <person name="Cullen D."/>
            <person name="Grigoriev I.V."/>
            <person name="Hibbett D.S."/>
        </authorList>
    </citation>
    <scope>NUCLEOTIDE SEQUENCE [LARGE SCALE GENOMIC DNA]</scope>
    <source>
        <strain evidence="3">RWD-64-598 SS2</strain>
    </source>
</reference>
<proteinExistence type="predicted"/>
<dbReference type="InterPro" id="IPR001810">
    <property type="entry name" value="F-box_dom"/>
</dbReference>
<dbReference type="InterPro" id="IPR032675">
    <property type="entry name" value="LRR_dom_sf"/>
</dbReference>
<comment type="caution">
    <text evidence="2">The sequence shown here is derived from an EMBL/GenBank/DDBJ whole genome shotgun (WGS) entry which is preliminary data.</text>
</comment>
<evidence type="ECO:0000313" key="2">
    <source>
        <dbReference type="EMBL" id="EIW80694.1"/>
    </source>
</evidence>
<dbReference type="KEGG" id="cput:CONPUDRAFT_154706"/>
<dbReference type="Pfam" id="PF12937">
    <property type="entry name" value="F-box-like"/>
    <property type="match status" value="1"/>
</dbReference>
<accession>A0A5M3MPR5</accession>
<sequence length="570" mass="63589">MLNAPSKLLGLPNELLAEILKLCSIDDCFSVTGVCRRLYDVAASLPQLWTDIILIDSQPNTWVETQAMIRRSFPLCFTFSLAATELPDADQRDSNNSYYDVMDLAIRTEAHRLRRLNVVLTGLTQHNLLENHLLTSMPNLEYLELTGDGTDERPIPSTFLAGCAPRLRRLDLDNIALQWDSPLIGNQLTYLRLADLPQRLAPSTQQMLMILRATPSLQALIISDVLPQQDQLSVPFYIRHSSHDNKVTLPELRNLDLAGDFGDCGALLAYLDVPKETESCIRTRSSADGHLDDIPLLPADAFSFKDNDTMMSEEKVKPDLFRTLDIEFTTANQEGQESDCHIHWSHPQCNISVYDSKYSSRDEALSPVAIDETLIESGRIGESFTSGLHLSSSFSSDCNCYGGHDHLNATFKPLVGTSRLCDVDTLRIKTLIPGVRSSWRALLGAASSARVLDLDMDQANLKAILNELDASDVMGGKESPMLPALSELHLFWPYEEDAMFSVVTPQHLVRLLARRVEAGLPPVKLAIKGYDVQQVFRGFEGSLERLTSTPVEWAEYDDDMDLTRLLVRVG</sequence>
<name>A0A5M3MPR5_CONPW</name>
<dbReference type="GeneID" id="19203311"/>
<dbReference type="AlphaFoldDB" id="A0A5M3MPR5"/>
<organism evidence="2 3">
    <name type="scientific">Coniophora puteana (strain RWD-64-598)</name>
    <name type="common">Brown rot fungus</name>
    <dbReference type="NCBI Taxonomy" id="741705"/>
    <lineage>
        <taxon>Eukaryota</taxon>
        <taxon>Fungi</taxon>
        <taxon>Dikarya</taxon>
        <taxon>Basidiomycota</taxon>
        <taxon>Agaricomycotina</taxon>
        <taxon>Agaricomycetes</taxon>
        <taxon>Agaricomycetidae</taxon>
        <taxon>Boletales</taxon>
        <taxon>Coniophorineae</taxon>
        <taxon>Coniophoraceae</taxon>
        <taxon>Coniophora</taxon>
    </lineage>
</organism>
<dbReference type="SUPFAM" id="SSF81383">
    <property type="entry name" value="F-box domain"/>
    <property type="match status" value="1"/>
</dbReference>
<evidence type="ECO:0000313" key="3">
    <source>
        <dbReference type="Proteomes" id="UP000053558"/>
    </source>
</evidence>
<dbReference type="CDD" id="cd09917">
    <property type="entry name" value="F-box_SF"/>
    <property type="match status" value="1"/>
</dbReference>
<dbReference type="PROSITE" id="PS50181">
    <property type="entry name" value="FBOX"/>
    <property type="match status" value="1"/>
</dbReference>
<dbReference type="RefSeq" id="XP_007769576.1">
    <property type="nucleotide sequence ID" value="XM_007771386.1"/>
</dbReference>
<protein>
    <recommendedName>
        <fullName evidence="1">F-box domain-containing protein</fullName>
    </recommendedName>
</protein>
<gene>
    <name evidence="2" type="ORF">CONPUDRAFT_154706</name>
</gene>
<feature type="domain" description="F-box" evidence="1">
    <location>
        <begin position="5"/>
        <end position="52"/>
    </location>
</feature>